<keyword evidence="4 6" id="KW-0560">Oxidoreductase</keyword>
<dbReference type="RefSeq" id="WP_190714627.1">
    <property type="nucleotide sequence ID" value="NZ_JACJST010000009.1"/>
</dbReference>
<evidence type="ECO:0000259" key="7">
    <source>
        <dbReference type="SMART" id="SM01002"/>
    </source>
</evidence>
<dbReference type="InterPro" id="IPR008141">
    <property type="entry name" value="Ala_DH"/>
</dbReference>
<dbReference type="InterPro" id="IPR008143">
    <property type="entry name" value="Ala_DH/PNT_CS2"/>
</dbReference>
<gene>
    <name evidence="9" type="primary">ald</name>
    <name evidence="9" type="ORF">H6G59_11740</name>
</gene>
<sequence length="363" mass="38772">MEIGVPKETKDQEFRVGLSPSSVRVLRENGHHVFVQTEAGTGAGFTDEDYSMAGAEIVSTQESVWNRELVVKVKEPLVSEYKFLQKGQLLFTYLHLAADRKLTEHLIDCGICAIAYETVEQPGANKLPLLTPMSIIAGRLAVQFGARFLERQQGGKGVLLGGVPGVKPGKVVILGGGVVGTEAARIAVGMGAAVQILDVSVERLSYLETLFGSRVELLYSNSAHIETAVKEADLLIGAVLVLGRKAPILVSRELVKQMHPGSVIVDVAVDQGGCVETLHPTSHTNPVYIDEGVVHYGVPNMPGAVPWTATQALNNSTLPYVVQLANLGIKALDVNPALAKGLNVQNGRLVHPAVQEVFPDLVS</sequence>
<dbReference type="Pfam" id="PF05222">
    <property type="entry name" value="AlaDh_PNT_N"/>
    <property type="match status" value="1"/>
</dbReference>
<name>A0ABR8FFS0_9NOST</name>
<feature type="domain" description="Alanine dehydrogenase/pyridine nucleotide transhydrogenase N-terminal" evidence="8">
    <location>
        <begin position="4"/>
        <end position="137"/>
    </location>
</feature>
<dbReference type="EC" id="1.4.1.1" evidence="3 6"/>
<dbReference type="Proteomes" id="UP000640531">
    <property type="component" value="Unassembled WGS sequence"/>
</dbReference>
<dbReference type="PANTHER" id="PTHR42795">
    <property type="entry name" value="ALANINE DEHYDROGENASE"/>
    <property type="match status" value="1"/>
</dbReference>
<accession>A0ABR8FFS0</accession>
<evidence type="ECO:0000256" key="6">
    <source>
        <dbReference type="PIRNR" id="PIRNR000183"/>
    </source>
</evidence>
<dbReference type="PROSITE" id="PS00837">
    <property type="entry name" value="ALADH_PNT_2"/>
    <property type="match status" value="1"/>
</dbReference>
<evidence type="ECO:0000256" key="1">
    <source>
        <dbReference type="ARBA" id="ARBA00005206"/>
    </source>
</evidence>
<organism evidence="9 10">
    <name type="scientific">Anabaena lutea FACHB-196</name>
    <dbReference type="NCBI Taxonomy" id="2692881"/>
    <lineage>
        <taxon>Bacteria</taxon>
        <taxon>Bacillati</taxon>
        <taxon>Cyanobacteriota</taxon>
        <taxon>Cyanophyceae</taxon>
        <taxon>Nostocales</taxon>
        <taxon>Nostocaceae</taxon>
        <taxon>Anabaena</taxon>
    </lineage>
</organism>
<reference evidence="9 10" key="1">
    <citation type="journal article" date="2020" name="ISME J.">
        <title>Comparative genomics reveals insights into cyanobacterial evolution and habitat adaptation.</title>
        <authorList>
            <person name="Chen M.Y."/>
            <person name="Teng W.K."/>
            <person name="Zhao L."/>
            <person name="Hu C.X."/>
            <person name="Zhou Y.K."/>
            <person name="Han B.P."/>
            <person name="Song L.R."/>
            <person name="Shu W.S."/>
        </authorList>
    </citation>
    <scope>NUCLEOTIDE SEQUENCE [LARGE SCALE GENOMIC DNA]</scope>
    <source>
        <strain evidence="9 10">FACHB-196</strain>
    </source>
</reference>
<evidence type="ECO:0000256" key="4">
    <source>
        <dbReference type="ARBA" id="ARBA00023002"/>
    </source>
</evidence>
<evidence type="ECO:0000313" key="9">
    <source>
        <dbReference type="EMBL" id="MBD2568562.1"/>
    </source>
</evidence>
<dbReference type="EMBL" id="JACJST010000009">
    <property type="protein sequence ID" value="MBD2568562.1"/>
    <property type="molecule type" value="Genomic_DNA"/>
</dbReference>
<dbReference type="SUPFAM" id="SSF52283">
    <property type="entry name" value="Formate/glycerate dehydrogenase catalytic domain-like"/>
    <property type="match status" value="1"/>
</dbReference>
<dbReference type="GO" id="GO:0000286">
    <property type="term" value="F:alanine dehydrogenase activity"/>
    <property type="evidence" value="ECO:0007669"/>
    <property type="project" value="UniProtKB-EC"/>
</dbReference>
<feature type="domain" description="Alanine dehydrogenase/pyridine nucleotide transhydrogenase NAD(H)-binding" evidence="7">
    <location>
        <begin position="149"/>
        <end position="297"/>
    </location>
</feature>
<evidence type="ECO:0000259" key="8">
    <source>
        <dbReference type="SMART" id="SM01003"/>
    </source>
</evidence>
<dbReference type="InterPro" id="IPR036291">
    <property type="entry name" value="NAD(P)-bd_dom_sf"/>
</dbReference>
<comment type="catalytic activity">
    <reaction evidence="6">
        <text>L-alanine + NAD(+) + H2O = pyruvate + NH4(+) + NADH + H(+)</text>
        <dbReference type="Rhea" id="RHEA:18405"/>
        <dbReference type="ChEBI" id="CHEBI:15361"/>
        <dbReference type="ChEBI" id="CHEBI:15377"/>
        <dbReference type="ChEBI" id="CHEBI:15378"/>
        <dbReference type="ChEBI" id="CHEBI:28938"/>
        <dbReference type="ChEBI" id="CHEBI:57540"/>
        <dbReference type="ChEBI" id="CHEBI:57945"/>
        <dbReference type="ChEBI" id="CHEBI:57972"/>
        <dbReference type="EC" id="1.4.1.1"/>
    </reaction>
</comment>
<keyword evidence="5 6" id="KW-0520">NAD</keyword>
<protein>
    <recommendedName>
        <fullName evidence="3 6">Alanine dehydrogenase</fullName>
        <ecNumber evidence="3 6">1.4.1.1</ecNumber>
    </recommendedName>
</protein>
<dbReference type="NCBIfam" id="TIGR00518">
    <property type="entry name" value="alaDH"/>
    <property type="match status" value="1"/>
</dbReference>
<dbReference type="InterPro" id="IPR007698">
    <property type="entry name" value="AlaDH/PNT_NAD(H)-bd"/>
</dbReference>
<dbReference type="PANTHER" id="PTHR42795:SF1">
    <property type="entry name" value="ALANINE DEHYDROGENASE"/>
    <property type="match status" value="1"/>
</dbReference>
<dbReference type="InterPro" id="IPR007886">
    <property type="entry name" value="AlaDH/PNT_N"/>
</dbReference>
<evidence type="ECO:0000256" key="2">
    <source>
        <dbReference type="ARBA" id="ARBA00005689"/>
    </source>
</evidence>
<evidence type="ECO:0000313" key="10">
    <source>
        <dbReference type="Proteomes" id="UP000640531"/>
    </source>
</evidence>
<dbReference type="SMART" id="SM01002">
    <property type="entry name" value="AlaDh_PNT_C"/>
    <property type="match status" value="1"/>
</dbReference>
<evidence type="ECO:0000256" key="5">
    <source>
        <dbReference type="ARBA" id="ARBA00023027"/>
    </source>
</evidence>
<dbReference type="SUPFAM" id="SSF51735">
    <property type="entry name" value="NAD(P)-binding Rossmann-fold domains"/>
    <property type="match status" value="1"/>
</dbReference>
<dbReference type="CDD" id="cd05305">
    <property type="entry name" value="L-AlaDH"/>
    <property type="match status" value="1"/>
</dbReference>
<evidence type="ECO:0000256" key="3">
    <source>
        <dbReference type="ARBA" id="ARBA00012897"/>
    </source>
</evidence>
<dbReference type="Pfam" id="PF01262">
    <property type="entry name" value="AlaDh_PNT_C"/>
    <property type="match status" value="1"/>
</dbReference>
<comment type="pathway">
    <text evidence="1">Amino-acid degradation; L-alanine degradation via dehydrogenase pathway; NH(3) and pyruvate from L-alanine: step 1/1.</text>
</comment>
<keyword evidence="10" id="KW-1185">Reference proteome</keyword>
<comment type="similarity">
    <text evidence="2 6">Belongs to the AlaDH/PNT family.</text>
</comment>
<dbReference type="Gene3D" id="3.40.50.720">
    <property type="entry name" value="NAD(P)-binding Rossmann-like Domain"/>
    <property type="match status" value="2"/>
</dbReference>
<proteinExistence type="inferred from homology"/>
<dbReference type="SMART" id="SM01003">
    <property type="entry name" value="AlaDh_PNT_N"/>
    <property type="match status" value="1"/>
</dbReference>
<comment type="caution">
    <text evidence="9">The sequence shown here is derived from an EMBL/GenBank/DDBJ whole genome shotgun (WGS) entry which is preliminary data.</text>
</comment>
<dbReference type="PIRSF" id="PIRSF000183">
    <property type="entry name" value="Alanine_dh"/>
    <property type="match status" value="1"/>
</dbReference>